<comment type="caution">
    <text evidence="1">The sequence shown here is derived from an EMBL/GenBank/DDBJ whole genome shotgun (WGS) entry which is preliminary data.</text>
</comment>
<name>A0ACA9LV66_9GLOM</name>
<keyword evidence="2" id="KW-1185">Reference proteome</keyword>
<dbReference type="Proteomes" id="UP000789860">
    <property type="component" value="Unassembled WGS sequence"/>
</dbReference>
<proteinExistence type="predicted"/>
<protein>
    <submittedName>
        <fullName evidence="1">9189_t:CDS:1</fullName>
    </submittedName>
</protein>
<evidence type="ECO:0000313" key="1">
    <source>
        <dbReference type="EMBL" id="CAG8546184.1"/>
    </source>
</evidence>
<reference evidence="1" key="1">
    <citation type="submission" date="2021-06" db="EMBL/GenBank/DDBJ databases">
        <authorList>
            <person name="Kallberg Y."/>
            <person name="Tangrot J."/>
            <person name="Rosling A."/>
        </authorList>
    </citation>
    <scope>NUCLEOTIDE SEQUENCE</scope>
    <source>
        <strain evidence="1">AU212A</strain>
    </source>
</reference>
<feature type="non-terminal residue" evidence="1">
    <location>
        <position position="1"/>
    </location>
</feature>
<dbReference type="EMBL" id="CAJVPM010007473">
    <property type="protein sequence ID" value="CAG8546184.1"/>
    <property type="molecule type" value="Genomic_DNA"/>
</dbReference>
<feature type="non-terminal residue" evidence="1">
    <location>
        <position position="159"/>
    </location>
</feature>
<gene>
    <name evidence="1" type="ORF">SCALOS_LOCUS5022</name>
</gene>
<organism evidence="1 2">
    <name type="scientific">Scutellospora calospora</name>
    <dbReference type="NCBI Taxonomy" id="85575"/>
    <lineage>
        <taxon>Eukaryota</taxon>
        <taxon>Fungi</taxon>
        <taxon>Fungi incertae sedis</taxon>
        <taxon>Mucoromycota</taxon>
        <taxon>Glomeromycotina</taxon>
        <taxon>Glomeromycetes</taxon>
        <taxon>Diversisporales</taxon>
        <taxon>Gigasporaceae</taxon>
        <taxon>Scutellospora</taxon>
    </lineage>
</organism>
<sequence>QSGIILLPEYEGGWLNCTTDIAAIANRNFSIEVVDFSVPVTPGFGIYVTGDPSLDRIHGNGFSIDSFVTSSALPNTTTDLNNIKLYNETYYCGTLESFTSQCDSQYMGLPSSNQENMKWCLSLTNPFNNSQKIYVSFDGINYNNYSTNIGTNSNNATNI</sequence>
<accession>A0ACA9LV66</accession>
<evidence type="ECO:0000313" key="2">
    <source>
        <dbReference type="Proteomes" id="UP000789860"/>
    </source>
</evidence>